<protein>
    <submittedName>
        <fullName evidence="6">Double-stranded RNA-binding protein 2-like</fullName>
    </submittedName>
</protein>
<sequence>MYKNQLQELAQRSCFNLPSYSCVREGPDHAPRFKAKVTFNGEIFESPSFCSNLRQAEHAAAEVALRSLSQRGPSRALTARVLDETGIYKNLIQETAHRAGLKLPVYTTVRAGPAYAPVFTCTVELNGMTFAGEPAKTKKQAQKSAAMAAWFALKNSAQQESCSSVSGLGQKDEQEQVTVARYLARLKLPEMRKSARNERCQVKQEYSPVRRDVTRYNTGRSFYEMQHHTFIYPNFLPEVAIYPSWNQQVFQQQTLQFLPFAPSAFRPETGLYSFARAQELASLVPEIRPAFYFSNDIVPRPVGINSQVTIEEIQENAQGEEGEETRVINEANSAQWRASCLSNISLMPTEAPNYRESFNNHPSLRMEEFPREKGEVEKGRSIHEIRNSDHPEASQNAEYNRTSSELIHNRSRETHTVEAGQRLSSCVRLPYNAMASSSRPRGPLARPPPTLSTGTSDGVFSTRFIPEGSTISLPASTPRTAVYPSLRLPLFNSMKNVRGTSHAGSMAPAVQIRSVLPVCSAPPARENPTLGQEEKAEETDREISAASSEFCRLQI</sequence>
<dbReference type="InterPro" id="IPR044451">
    <property type="entry name" value="AtDRB-like_DSRM_2"/>
</dbReference>
<evidence type="ECO:0000256" key="3">
    <source>
        <dbReference type="PROSITE-ProRule" id="PRU00266"/>
    </source>
</evidence>
<dbReference type="Gene3D" id="3.30.160.20">
    <property type="match status" value="2"/>
</dbReference>
<evidence type="ECO:0000313" key="7">
    <source>
        <dbReference type="Proteomes" id="UP001604277"/>
    </source>
</evidence>
<dbReference type="PROSITE" id="PS50137">
    <property type="entry name" value="DS_RBD"/>
    <property type="match status" value="2"/>
</dbReference>
<comment type="caution">
    <text evidence="6">The sequence shown here is derived from an EMBL/GenBank/DDBJ whole genome shotgun (WGS) entry which is preliminary data.</text>
</comment>
<dbReference type="PANTHER" id="PTHR46031:SF26">
    <property type="entry name" value="DOUBLE-STRANDED RNA-BINDING PROTEIN 2"/>
    <property type="match status" value="1"/>
</dbReference>
<dbReference type="SMART" id="SM00358">
    <property type="entry name" value="DSRM"/>
    <property type="match status" value="2"/>
</dbReference>
<dbReference type="SUPFAM" id="SSF54768">
    <property type="entry name" value="dsRNA-binding domain-like"/>
    <property type="match status" value="2"/>
</dbReference>
<dbReference type="Proteomes" id="UP001604277">
    <property type="component" value="Unassembled WGS sequence"/>
</dbReference>
<keyword evidence="1" id="KW-0677">Repeat</keyword>
<dbReference type="GO" id="GO:0003725">
    <property type="term" value="F:double-stranded RNA binding"/>
    <property type="evidence" value="ECO:0007669"/>
    <property type="project" value="UniProtKB-ARBA"/>
</dbReference>
<accession>A0ABD1P5S6</accession>
<reference evidence="7" key="1">
    <citation type="submission" date="2024-07" db="EMBL/GenBank/DDBJ databases">
        <title>Two chromosome-level genome assemblies of Korean endemic species Abeliophyllum distichum and Forsythia ovata (Oleaceae).</title>
        <authorList>
            <person name="Jang H."/>
        </authorList>
    </citation>
    <scope>NUCLEOTIDE SEQUENCE [LARGE SCALE GENOMIC DNA]</scope>
</reference>
<name>A0ABD1P5S6_9LAMI</name>
<organism evidence="6 7">
    <name type="scientific">Forsythia ovata</name>
    <dbReference type="NCBI Taxonomy" id="205694"/>
    <lineage>
        <taxon>Eukaryota</taxon>
        <taxon>Viridiplantae</taxon>
        <taxon>Streptophyta</taxon>
        <taxon>Embryophyta</taxon>
        <taxon>Tracheophyta</taxon>
        <taxon>Spermatophyta</taxon>
        <taxon>Magnoliopsida</taxon>
        <taxon>eudicotyledons</taxon>
        <taxon>Gunneridae</taxon>
        <taxon>Pentapetalae</taxon>
        <taxon>asterids</taxon>
        <taxon>lamiids</taxon>
        <taxon>Lamiales</taxon>
        <taxon>Oleaceae</taxon>
        <taxon>Forsythieae</taxon>
        <taxon>Forsythia</taxon>
    </lineage>
</organism>
<feature type="domain" description="DRBM" evidence="5">
    <location>
        <begin position="87"/>
        <end position="155"/>
    </location>
</feature>
<gene>
    <name evidence="6" type="ORF">Fot_54919</name>
</gene>
<dbReference type="InterPro" id="IPR044450">
    <property type="entry name" value="AtDRB-like_DSRM_1"/>
</dbReference>
<dbReference type="InterPro" id="IPR014720">
    <property type="entry name" value="dsRBD_dom"/>
</dbReference>
<dbReference type="PANTHER" id="PTHR46031">
    <property type="match status" value="1"/>
</dbReference>
<evidence type="ECO:0000256" key="4">
    <source>
        <dbReference type="SAM" id="MobiDB-lite"/>
    </source>
</evidence>
<dbReference type="CDD" id="cd19908">
    <property type="entry name" value="DSRM_AtDRB-like_rpt2"/>
    <property type="match status" value="1"/>
</dbReference>
<feature type="region of interest" description="Disordered" evidence="4">
    <location>
        <begin position="520"/>
        <end position="555"/>
    </location>
</feature>
<proteinExistence type="predicted"/>
<feature type="region of interest" description="Disordered" evidence="4">
    <location>
        <begin position="435"/>
        <end position="457"/>
    </location>
</feature>
<keyword evidence="7" id="KW-1185">Reference proteome</keyword>
<dbReference type="EMBL" id="JBFOLJ010000023">
    <property type="protein sequence ID" value="KAL2459230.1"/>
    <property type="molecule type" value="Genomic_DNA"/>
</dbReference>
<evidence type="ECO:0000256" key="2">
    <source>
        <dbReference type="ARBA" id="ARBA00022884"/>
    </source>
</evidence>
<feature type="domain" description="DRBM" evidence="5">
    <location>
        <begin position="1"/>
        <end position="70"/>
    </location>
</feature>
<dbReference type="FunFam" id="3.30.160.20:FF:000036">
    <property type="entry name" value="Double-stranded RNA-binding protein 2"/>
    <property type="match status" value="2"/>
</dbReference>
<evidence type="ECO:0000259" key="5">
    <source>
        <dbReference type="PROSITE" id="PS50137"/>
    </source>
</evidence>
<evidence type="ECO:0000256" key="1">
    <source>
        <dbReference type="ARBA" id="ARBA00022737"/>
    </source>
</evidence>
<dbReference type="AlphaFoldDB" id="A0ABD1P5S6"/>
<evidence type="ECO:0000313" key="6">
    <source>
        <dbReference type="EMBL" id="KAL2459230.1"/>
    </source>
</evidence>
<dbReference type="CDD" id="cd19907">
    <property type="entry name" value="DSRM_AtDRB-like_rpt1"/>
    <property type="match status" value="1"/>
</dbReference>
<dbReference type="Pfam" id="PF00035">
    <property type="entry name" value="dsrm"/>
    <property type="match status" value="2"/>
</dbReference>
<keyword evidence="2 3" id="KW-0694">RNA-binding</keyword>